<dbReference type="OrthoDB" id="7306802at2"/>
<organism evidence="2 5">
    <name type="scientific">Bradyrhizobium yuanmingense</name>
    <dbReference type="NCBI Taxonomy" id="108015"/>
    <lineage>
        <taxon>Bacteria</taxon>
        <taxon>Pseudomonadati</taxon>
        <taxon>Pseudomonadota</taxon>
        <taxon>Alphaproteobacteria</taxon>
        <taxon>Hyphomicrobiales</taxon>
        <taxon>Nitrobacteraceae</taxon>
        <taxon>Bradyrhizobium</taxon>
    </lineage>
</organism>
<evidence type="ECO:0000313" key="2">
    <source>
        <dbReference type="EMBL" id="KRP94359.1"/>
    </source>
</evidence>
<dbReference type="Proteomes" id="UP000183174">
    <property type="component" value="Unassembled WGS sequence"/>
</dbReference>
<accession>A0A0R3C9Z2</accession>
<evidence type="ECO:0000313" key="3">
    <source>
        <dbReference type="EMBL" id="MEY9472024.1"/>
    </source>
</evidence>
<sequence>MSTLTDNSMTNHHAQGVLYQIGEVLHVWHERYRTRRELTHWTARDLQDVGLSWSDIAYEADKPFWRA</sequence>
<dbReference type="EMBL" id="JBGBZN010000002">
    <property type="protein sequence ID" value="MEY9472024.1"/>
    <property type="molecule type" value="Genomic_DNA"/>
</dbReference>
<dbReference type="Proteomes" id="UP000051380">
    <property type="component" value="Unassembled WGS sequence"/>
</dbReference>
<dbReference type="GeneID" id="93180227"/>
<dbReference type="EMBL" id="LJYF01000029">
    <property type="protein sequence ID" value="KRP94359.1"/>
    <property type="molecule type" value="Genomic_DNA"/>
</dbReference>
<proteinExistence type="predicted"/>
<dbReference type="InterPro" id="IPR009506">
    <property type="entry name" value="YjiS-like"/>
</dbReference>
<reference evidence="4 6" key="2">
    <citation type="submission" date="2016-08" db="EMBL/GenBank/DDBJ databases">
        <authorList>
            <person name="Seilhamer J.J."/>
        </authorList>
    </citation>
    <scope>NUCLEOTIDE SEQUENCE [LARGE SCALE GENOMIC DNA]</scope>
    <source>
        <strain evidence="4 6">CCBAU 10071</strain>
    </source>
</reference>
<feature type="domain" description="YjiS-like" evidence="1">
    <location>
        <begin position="24"/>
        <end position="56"/>
    </location>
</feature>
<evidence type="ECO:0000259" key="1">
    <source>
        <dbReference type="Pfam" id="PF06568"/>
    </source>
</evidence>
<evidence type="ECO:0000313" key="6">
    <source>
        <dbReference type="Proteomes" id="UP000183174"/>
    </source>
</evidence>
<keyword evidence="7" id="KW-1185">Reference proteome</keyword>
<reference evidence="2 5" key="1">
    <citation type="submission" date="2015-09" db="EMBL/GenBank/DDBJ databases">
        <title>Draft Genome Sequence of the Strain BR 3267 (Bradyrhizobium yuanmingense) recommended as inoculant for cowpea in Brazil.</title>
        <authorList>
            <person name="Simoes-Araujo J.L."/>
            <person name="Zilli J.E."/>
        </authorList>
    </citation>
    <scope>NUCLEOTIDE SEQUENCE [LARGE SCALE GENOMIC DNA]</scope>
    <source>
        <strain evidence="2 5">BR3267</strain>
    </source>
</reference>
<gene>
    <name evidence="3" type="ORF">ABH992_004423</name>
    <name evidence="2" type="ORF">AOQ72_24505</name>
    <name evidence="4" type="ORF">GA0061099_100340</name>
</gene>
<dbReference type="EMBL" id="FMAE01000003">
    <property type="protein sequence ID" value="SCB21749.1"/>
    <property type="molecule type" value="Genomic_DNA"/>
</dbReference>
<evidence type="ECO:0000313" key="7">
    <source>
        <dbReference type="Proteomes" id="UP001565474"/>
    </source>
</evidence>
<dbReference type="STRING" id="108015.GA0061099_100340"/>
<evidence type="ECO:0000313" key="4">
    <source>
        <dbReference type="EMBL" id="SCB21749.1"/>
    </source>
</evidence>
<dbReference type="AlphaFoldDB" id="A0A0R3C9Z2"/>
<reference evidence="3 7" key="3">
    <citation type="submission" date="2024-07" db="EMBL/GenBank/DDBJ databases">
        <title>Genomic Encyclopedia of Type Strains, Phase V (KMG-V): Genome sequencing to study the core and pangenomes of soil and plant-associated prokaryotes.</title>
        <authorList>
            <person name="Whitman W."/>
        </authorList>
    </citation>
    <scope>NUCLEOTIDE SEQUENCE [LARGE SCALE GENOMIC DNA]</scope>
    <source>
        <strain evidence="3 7">USDA 222</strain>
    </source>
</reference>
<dbReference type="RefSeq" id="WP_035997119.1">
    <property type="nucleotide sequence ID" value="NZ_CP104173.1"/>
</dbReference>
<dbReference type="Pfam" id="PF06568">
    <property type="entry name" value="YjiS-like"/>
    <property type="match status" value="1"/>
</dbReference>
<dbReference type="Proteomes" id="UP001565474">
    <property type="component" value="Unassembled WGS sequence"/>
</dbReference>
<evidence type="ECO:0000313" key="5">
    <source>
        <dbReference type="Proteomes" id="UP000051380"/>
    </source>
</evidence>
<protein>
    <submittedName>
        <fullName evidence="3">Uncharacterized protein YjiS (DUF1127 family)</fullName>
    </submittedName>
</protein>
<name>A0A0R3C9Z2_9BRAD</name>